<evidence type="ECO:0000313" key="2">
    <source>
        <dbReference type="EMBL" id="MDT9597764.1"/>
    </source>
</evidence>
<dbReference type="Proteomes" id="UP001259572">
    <property type="component" value="Unassembled WGS sequence"/>
</dbReference>
<dbReference type="InterPro" id="IPR038740">
    <property type="entry name" value="BioF2-like_GNAT_dom"/>
</dbReference>
<protein>
    <submittedName>
        <fullName evidence="2">GNAT family N-acetyltransferase</fullName>
        <ecNumber evidence="2">2.3.1.-</ecNumber>
    </submittedName>
</protein>
<evidence type="ECO:0000259" key="1">
    <source>
        <dbReference type="Pfam" id="PF13480"/>
    </source>
</evidence>
<comment type="caution">
    <text evidence="2">The sequence shown here is derived from an EMBL/GenBank/DDBJ whole genome shotgun (WGS) entry which is preliminary data.</text>
</comment>
<dbReference type="Pfam" id="PF13480">
    <property type="entry name" value="Acetyltransf_6"/>
    <property type="match status" value="1"/>
</dbReference>
<name>A0ABU3Q301_9SPHN</name>
<accession>A0ABU3Q301</accession>
<keyword evidence="2" id="KW-0808">Transferase</keyword>
<feature type="domain" description="BioF2-like acetyltransferase" evidence="1">
    <location>
        <begin position="172"/>
        <end position="291"/>
    </location>
</feature>
<dbReference type="GO" id="GO:0016746">
    <property type="term" value="F:acyltransferase activity"/>
    <property type="evidence" value="ECO:0007669"/>
    <property type="project" value="UniProtKB-KW"/>
</dbReference>
<organism evidence="2 3">
    <name type="scientific">Sphingosinicella rhizophila</name>
    <dbReference type="NCBI Taxonomy" id="3050082"/>
    <lineage>
        <taxon>Bacteria</taxon>
        <taxon>Pseudomonadati</taxon>
        <taxon>Pseudomonadota</taxon>
        <taxon>Alphaproteobacteria</taxon>
        <taxon>Sphingomonadales</taxon>
        <taxon>Sphingosinicellaceae</taxon>
        <taxon>Sphingosinicella</taxon>
    </lineage>
</organism>
<evidence type="ECO:0000313" key="3">
    <source>
        <dbReference type="Proteomes" id="UP001259572"/>
    </source>
</evidence>
<dbReference type="InterPro" id="IPR016181">
    <property type="entry name" value="Acyl_CoA_acyltransferase"/>
</dbReference>
<dbReference type="Gene3D" id="3.40.630.30">
    <property type="match status" value="1"/>
</dbReference>
<sequence>MTVKVELLDDLDAVERDAAGALDRRAQLSLFDRLSWFRLLARHCPPAGKFLGVRATDGNSRAWLFLAREGRTARAYSAWYSLRFGAIGDAALVPRLADALKREGLARIDLAPLDRALPLKDAFNGAGWMAFLTPATVSWQVSTEDRDFAAYWAARPGKLRSTAARKAKSANLEIVIYDRFDEDAWSDYEAIYRASWKPHEGSPAFLRALAEQEGAAGTLRLGIARKDGEPVAAQFWLVEKGHATIHKLAYAEWAKPLSPGTVLGMAMFRHVIDRDRVKRIDYGTGDDGYKRDWMEERHILWRLTVFNPRTLSGLAGAARAAFSALVRRIRSG</sequence>
<reference evidence="2 3" key="1">
    <citation type="submission" date="2023-05" db="EMBL/GenBank/DDBJ databases">
        <authorList>
            <person name="Guo Y."/>
        </authorList>
    </citation>
    <scope>NUCLEOTIDE SEQUENCE [LARGE SCALE GENOMIC DNA]</scope>
    <source>
        <strain evidence="2 3">GR2756</strain>
    </source>
</reference>
<gene>
    <name evidence="2" type="ORF">RQX22_02215</name>
</gene>
<dbReference type="EMBL" id="JAVUPU010000001">
    <property type="protein sequence ID" value="MDT9597764.1"/>
    <property type="molecule type" value="Genomic_DNA"/>
</dbReference>
<dbReference type="RefSeq" id="WP_315723222.1">
    <property type="nucleotide sequence ID" value="NZ_JAVUPU010000001.1"/>
</dbReference>
<keyword evidence="2" id="KW-0012">Acyltransferase</keyword>
<dbReference type="EC" id="2.3.1.-" evidence="2"/>
<proteinExistence type="predicted"/>
<keyword evidence="3" id="KW-1185">Reference proteome</keyword>
<dbReference type="SUPFAM" id="SSF55729">
    <property type="entry name" value="Acyl-CoA N-acyltransferases (Nat)"/>
    <property type="match status" value="1"/>
</dbReference>